<evidence type="ECO:0000313" key="1">
    <source>
        <dbReference type="EMBL" id="RDL39972.1"/>
    </source>
</evidence>
<organism evidence="1 2">
    <name type="scientific">Venustampulla echinocandica</name>
    <dbReference type="NCBI Taxonomy" id="2656787"/>
    <lineage>
        <taxon>Eukaryota</taxon>
        <taxon>Fungi</taxon>
        <taxon>Dikarya</taxon>
        <taxon>Ascomycota</taxon>
        <taxon>Pezizomycotina</taxon>
        <taxon>Leotiomycetes</taxon>
        <taxon>Helotiales</taxon>
        <taxon>Pleuroascaceae</taxon>
        <taxon>Venustampulla</taxon>
    </lineage>
</organism>
<sequence length="376" mass="40221">MADTTAAAAQSSAYLAAQTASLESQTPVAPSSARAAQVPLQNFDLPVFPQEAFTSGLTSLILTSDIKLDEYTSLLDQAFSIPPLPPSITSLTLELFSLGYPPAFLSELGKALPNLKALTLYSQLFGGTTEHSRDDAVAFLKSQKGLREIHFLDVFTSPGLMGRLAESLGDDVKFVELSYTFRHSDPVGFRGSLPVTELENLVRKGLVALTVGIVAPDVTPDEEDREGTEVGIVPVVQKDGKGLVERLKGGDGDELVMLDITMVEVGVEDVKSILEKCKKLKVLSVSVGLVTGWDEVFEGLKKDLAGLEMLELVGVPGEGLVDKLTAGEQGAGQLTAEMLTKVSEVCPELSSVKTSILRTKGEHWMRESGGSWKKQA</sequence>
<dbReference type="OrthoDB" id="5356476at2759"/>
<dbReference type="AlphaFoldDB" id="A0A370TWR9"/>
<dbReference type="STRING" id="2656787.A0A370TWR9"/>
<dbReference type="RefSeq" id="XP_031872628.1">
    <property type="nucleotide sequence ID" value="XM_032012935.1"/>
</dbReference>
<gene>
    <name evidence="1" type="ORF">BP5553_04312</name>
</gene>
<accession>A0A370TWR9</accession>
<dbReference type="GeneID" id="43597161"/>
<proteinExistence type="predicted"/>
<reference evidence="1 2" key="1">
    <citation type="journal article" date="2018" name="IMA Fungus">
        <title>IMA Genome-F 9: Draft genome sequence of Annulohypoxylon stygium, Aspergillus mulundensis, Berkeleyomyces basicola (syn. Thielaviopsis basicola), Ceratocystis smalleyi, two Cercospora beticola strains, Coleophoma cylindrospora, Fusarium fracticaudum, Phialophora cf. hyalina, and Morchella septimelata.</title>
        <authorList>
            <person name="Wingfield B.D."/>
            <person name="Bills G.F."/>
            <person name="Dong Y."/>
            <person name="Huang W."/>
            <person name="Nel W.J."/>
            <person name="Swalarsk-Parry B.S."/>
            <person name="Vaghefi N."/>
            <person name="Wilken P.M."/>
            <person name="An Z."/>
            <person name="de Beer Z.W."/>
            <person name="De Vos L."/>
            <person name="Chen L."/>
            <person name="Duong T.A."/>
            <person name="Gao Y."/>
            <person name="Hammerbacher A."/>
            <person name="Kikkert J.R."/>
            <person name="Li Y."/>
            <person name="Li H."/>
            <person name="Li K."/>
            <person name="Li Q."/>
            <person name="Liu X."/>
            <person name="Ma X."/>
            <person name="Naidoo K."/>
            <person name="Pethybridge S.J."/>
            <person name="Sun J."/>
            <person name="Steenkamp E.T."/>
            <person name="van der Nest M.A."/>
            <person name="van Wyk S."/>
            <person name="Wingfield M.J."/>
            <person name="Xiong C."/>
            <person name="Yue Q."/>
            <person name="Zhang X."/>
        </authorList>
    </citation>
    <scope>NUCLEOTIDE SEQUENCE [LARGE SCALE GENOMIC DNA]</scope>
    <source>
        <strain evidence="1 2">BP 5553</strain>
    </source>
</reference>
<protein>
    <submittedName>
        <fullName evidence="1">Uncharacterized protein</fullName>
    </submittedName>
</protein>
<evidence type="ECO:0000313" key="2">
    <source>
        <dbReference type="Proteomes" id="UP000254866"/>
    </source>
</evidence>
<comment type="caution">
    <text evidence="1">The sequence shown here is derived from an EMBL/GenBank/DDBJ whole genome shotgun (WGS) entry which is preliminary data.</text>
</comment>
<dbReference type="Proteomes" id="UP000254866">
    <property type="component" value="Unassembled WGS sequence"/>
</dbReference>
<keyword evidence="2" id="KW-1185">Reference proteome</keyword>
<name>A0A370TWR9_9HELO</name>
<dbReference type="EMBL" id="NPIC01000002">
    <property type="protein sequence ID" value="RDL39972.1"/>
    <property type="molecule type" value="Genomic_DNA"/>
</dbReference>